<dbReference type="AlphaFoldDB" id="A0A1M7DAV1"/>
<dbReference type="Proteomes" id="UP000184120">
    <property type="component" value="Unassembled WGS sequence"/>
</dbReference>
<reference evidence="5" key="4">
    <citation type="journal article" date="2019" name="Int. J. Syst. Evol. Microbiol.">
        <title>The Global Catalogue of Microorganisms (GCM) 10K type strain sequencing project: providing services to taxonomists for standard genome sequencing and annotation.</title>
        <authorList>
            <consortium name="The Broad Institute Genomics Platform"/>
            <consortium name="The Broad Institute Genome Sequencing Center for Infectious Disease"/>
            <person name="Wu L."/>
            <person name="Ma J."/>
        </authorList>
    </citation>
    <scope>NUCLEOTIDE SEQUENCE [LARGE SCALE GENOMIC DNA]</scope>
    <source>
        <strain evidence="5">CGMCC 1.12707</strain>
    </source>
</reference>
<dbReference type="STRING" id="1434701.SAMN05443634_1235"/>
<dbReference type="Proteomes" id="UP000650994">
    <property type="component" value="Unassembled WGS sequence"/>
</dbReference>
<keyword evidence="1" id="KW-0812">Transmembrane</keyword>
<reference evidence="3" key="3">
    <citation type="submission" date="2016-11" db="EMBL/GenBank/DDBJ databases">
        <authorList>
            <person name="Jaros S."/>
            <person name="Januszkiewicz K."/>
            <person name="Wedrychowicz H."/>
        </authorList>
    </citation>
    <scope>NUCLEOTIDE SEQUENCE [LARGE SCALE GENOMIC DNA]</scope>
    <source>
        <strain evidence="3">DSM 27989</strain>
    </source>
</reference>
<proteinExistence type="predicted"/>
<keyword evidence="5" id="KW-1185">Reference proteome</keyword>
<sequence>MYSNFKKNLLFSILFLVFIVIFYSYNKNRRLKILDFPIYTTCTITELSKSARSEGYYKYKYTYKSISYIRGIGESSSDNLYVGKKYYIVLNKKKPQNAMLLPFVILPDSTRFPNNGWEEIPKELNINQIKKFLENY</sequence>
<organism evidence="3 4">
    <name type="scientific">Chishuiella changwenlii</name>
    <dbReference type="NCBI Taxonomy" id="1434701"/>
    <lineage>
        <taxon>Bacteria</taxon>
        <taxon>Pseudomonadati</taxon>
        <taxon>Bacteroidota</taxon>
        <taxon>Flavobacteriia</taxon>
        <taxon>Flavobacteriales</taxon>
        <taxon>Weeksellaceae</taxon>
        <taxon>Chishuiella</taxon>
    </lineage>
</organism>
<name>A0A1M7DAV1_9FLAO</name>
<evidence type="ECO:0000313" key="2">
    <source>
        <dbReference type="EMBL" id="GGF11685.1"/>
    </source>
</evidence>
<protein>
    <submittedName>
        <fullName evidence="3">Uncharacterized protein</fullName>
    </submittedName>
</protein>
<evidence type="ECO:0000313" key="3">
    <source>
        <dbReference type="EMBL" id="SHL76537.1"/>
    </source>
</evidence>
<dbReference type="EMBL" id="BMFL01000041">
    <property type="protein sequence ID" value="GGF11685.1"/>
    <property type="molecule type" value="Genomic_DNA"/>
</dbReference>
<dbReference type="OrthoDB" id="1254494at2"/>
<accession>A0A1M7DAV1</accession>
<dbReference type="RefSeq" id="WP_143147353.1">
    <property type="nucleotide sequence ID" value="NZ_BMFL01000041.1"/>
</dbReference>
<gene>
    <name evidence="2" type="ORF">GCM10010984_30860</name>
    <name evidence="3" type="ORF">SAMN05443634_1235</name>
</gene>
<evidence type="ECO:0000313" key="4">
    <source>
        <dbReference type="Proteomes" id="UP000184120"/>
    </source>
</evidence>
<reference evidence="4" key="2">
    <citation type="submission" date="2016-11" db="EMBL/GenBank/DDBJ databases">
        <authorList>
            <person name="Varghese N."/>
            <person name="Submissions S."/>
        </authorList>
    </citation>
    <scope>NUCLEOTIDE SEQUENCE [LARGE SCALE GENOMIC DNA]</scope>
    <source>
        <strain evidence="4">DSM 27989</strain>
    </source>
</reference>
<feature type="transmembrane region" description="Helical" evidence="1">
    <location>
        <begin position="6"/>
        <end position="25"/>
    </location>
</feature>
<evidence type="ECO:0000256" key="1">
    <source>
        <dbReference type="SAM" id="Phobius"/>
    </source>
</evidence>
<keyword evidence="1" id="KW-0472">Membrane</keyword>
<keyword evidence="1" id="KW-1133">Transmembrane helix</keyword>
<reference evidence="2" key="1">
    <citation type="journal article" date="2014" name="Int. J. Syst. Evol. Microbiol.">
        <title>Complete genome of a new Firmicutes species belonging to the dominant human colonic microbiota ('Ruminococcus bicirculans') reveals two chromosomes and a selective capacity to utilize plant glucans.</title>
        <authorList>
            <consortium name="NISC Comparative Sequencing Program"/>
            <person name="Wegmann U."/>
            <person name="Louis P."/>
            <person name="Goesmann A."/>
            <person name="Henrissat B."/>
            <person name="Duncan S.H."/>
            <person name="Flint H.J."/>
        </authorList>
    </citation>
    <scope>NUCLEOTIDE SEQUENCE</scope>
    <source>
        <strain evidence="2">CGMCC 1.12707</strain>
    </source>
</reference>
<evidence type="ECO:0000313" key="5">
    <source>
        <dbReference type="Proteomes" id="UP000650994"/>
    </source>
</evidence>
<dbReference type="EMBL" id="FRBH01000023">
    <property type="protein sequence ID" value="SHL76537.1"/>
    <property type="molecule type" value="Genomic_DNA"/>
</dbReference>
<reference evidence="2" key="5">
    <citation type="submission" date="2024-05" db="EMBL/GenBank/DDBJ databases">
        <authorList>
            <person name="Sun Q."/>
            <person name="Zhou Y."/>
        </authorList>
    </citation>
    <scope>NUCLEOTIDE SEQUENCE</scope>
    <source>
        <strain evidence="2">CGMCC 1.12707</strain>
    </source>
</reference>